<feature type="region of interest" description="Disordered" evidence="1">
    <location>
        <begin position="1"/>
        <end position="71"/>
    </location>
</feature>
<reference evidence="2" key="2">
    <citation type="journal article" date="2014" name="ISME J.">
        <title>Microbial stratification in low pH oxic and suboxic macroscopic growths along an acid mine drainage.</title>
        <authorList>
            <person name="Mendez-Garcia C."/>
            <person name="Mesa V."/>
            <person name="Sprenger R.R."/>
            <person name="Richter M."/>
            <person name="Diez M.S."/>
            <person name="Solano J."/>
            <person name="Bargiela R."/>
            <person name="Golyshina O.V."/>
            <person name="Manteca A."/>
            <person name="Ramos J.L."/>
            <person name="Gallego J.R."/>
            <person name="Llorente I."/>
            <person name="Martins Dos Santos V.A."/>
            <person name="Jensen O.N."/>
            <person name="Pelaez A.I."/>
            <person name="Sanchez J."/>
            <person name="Ferrer M."/>
        </authorList>
    </citation>
    <scope>NUCLEOTIDE SEQUENCE</scope>
</reference>
<evidence type="ECO:0000313" key="2">
    <source>
        <dbReference type="EMBL" id="EQD44234.1"/>
    </source>
</evidence>
<protein>
    <submittedName>
        <fullName evidence="2">Uncharacterized protein</fullName>
    </submittedName>
</protein>
<comment type="caution">
    <text evidence="2">The sequence shown here is derived from an EMBL/GenBank/DDBJ whole genome shotgun (WGS) entry which is preliminary data.</text>
</comment>
<sequence length="71" mass="7038">MAKKESSGPKVTKTASAVLRNPGASKTAKSLAGSTLSQAHTNKQSSAATAHTAAKALNDGRTSKATKSLAG</sequence>
<name>T1AU90_9ZZZZ</name>
<proteinExistence type="predicted"/>
<accession>T1AU90</accession>
<dbReference type="EMBL" id="AUZY01008953">
    <property type="protein sequence ID" value="EQD44234.1"/>
    <property type="molecule type" value="Genomic_DNA"/>
</dbReference>
<gene>
    <name evidence="2" type="ORF">B1B_13598</name>
</gene>
<reference evidence="2" key="1">
    <citation type="submission" date="2013-08" db="EMBL/GenBank/DDBJ databases">
        <authorList>
            <person name="Mendez C."/>
            <person name="Richter M."/>
            <person name="Ferrer M."/>
            <person name="Sanchez J."/>
        </authorList>
    </citation>
    <scope>NUCLEOTIDE SEQUENCE</scope>
</reference>
<feature type="compositionally biased region" description="Low complexity" evidence="1">
    <location>
        <begin position="47"/>
        <end position="56"/>
    </location>
</feature>
<feature type="compositionally biased region" description="Polar residues" evidence="1">
    <location>
        <begin position="32"/>
        <end position="46"/>
    </location>
</feature>
<dbReference type="AlphaFoldDB" id="T1AU90"/>
<evidence type="ECO:0000256" key="1">
    <source>
        <dbReference type="SAM" id="MobiDB-lite"/>
    </source>
</evidence>
<organism evidence="2">
    <name type="scientific">mine drainage metagenome</name>
    <dbReference type="NCBI Taxonomy" id="410659"/>
    <lineage>
        <taxon>unclassified sequences</taxon>
        <taxon>metagenomes</taxon>
        <taxon>ecological metagenomes</taxon>
    </lineage>
</organism>
<feature type="non-terminal residue" evidence="2">
    <location>
        <position position="71"/>
    </location>
</feature>